<dbReference type="SUPFAM" id="SSF53474">
    <property type="entry name" value="alpha/beta-Hydrolases"/>
    <property type="match status" value="1"/>
</dbReference>
<dbReference type="OrthoDB" id="2498029at2759"/>
<dbReference type="GO" id="GO:0016787">
    <property type="term" value="F:hydrolase activity"/>
    <property type="evidence" value="ECO:0007669"/>
    <property type="project" value="UniProtKB-KW"/>
</dbReference>
<dbReference type="AlphaFoldDB" id="A0A132BBY6"/>
<name>A0A132BBY6_MOLSC</name>
<evidence type="ECO:0000259" key="2">
    <source>
        <dbReference type="Pfam" id="PF00561"/>
    </source>
</evidence>
<protein>
    <submittedName>
        <fullName evidence="3">Alpha/beta-hydrolase</fullName>
    </submittedName>
</protein>
<evidence type="ECO:0000313" key="4">
    <source>
        <dbReference type="Proteomes" id="UP000070700"/>
    </source>
</evidence>
<dbReference type="InterPro" id="IPR029058">
    <property type="entry name" value="AB_hydrolase_fold"/>
</dbReference>
<dbReference type="RefSeq" id="XP_018064246.1">
    <property type="nucleotide sequence ID" value="XM_018217860.1"/>
</dbReference>
<keyword evidence="3" id="KW-0378">Hydrolase</keyword>
<dbReference type="Gene3D" id="3.40.50.1820">
    <property type="entry name" value="alpha/beta hydrolase"/>
    <property type="match status" value="1"/>
</dbReference>
<accession>A0A132BBY6</accession>
<dbReference type="Pfam" id="PF00561">
    <property type="entry name" value="Abhydrolase_1"/>
    <property type="match status" value="1"/>
</dbReference>
<dbReference type="InterPro" id="IPR000073">
    <property type="entry name" value="AB_hydrolase_1"/>
</dbReference>
<organism evidence="3 4">
    <name type="scientific">Mollisia scopiformis</name>
    <name type="common">Conifer needle endophyte fungus</name>
    <name type="synonym">Phialocephala scopiformis</name>
    <dbReference type="NCBI Taxonomy" id="149040"/>
    <lineage>
        <taxon>Eukaryota</taxon>
        <taxon>Fungi</taxon>
        <taxon>Dikarya</taxon>
        <taxon>Ascomycota</taxon>
        <taxon>Pezizomycotina</taxon>
        <taxon>Leotiomycetes</taxon>
        <taxon>Helotiales</taxon>
        <taxon>Mollisiaceae</taxon>
        <taxon>Mollisia</taxon>
    </lineage>
</organism>
<evidence type="ECO:0000313" key="3">
    <source>
        <dbReference type="EMBL" id="KUJ09891.1"/>
    </source>
</evidence>
<dbReference type="GeneID" id="28827586"/>
<reference evidence="3 4" key="1">
    <citation type="submission" date="2015-10" db="EMBL/GenBank/DDBJ databases">
        <title>Full genome of DAOMC 229536 Phialocephala scopiformis, a fungal endophyte of spruce producing the potent anti-insectan compound rugulosin.</title>
        <authorList>
            <consortium name="DOE Joint Genome Institute"/>
            <person name="Walker A.K."/>
            <person name="Frasz S.L."/>
            <person name="Seifert K.A."/>
            <person name="Miller J.D."/>
            <person name="Mondo S.J."/>
            <person name="Labutti K."/>
            <person name="Lipzen A."/>
            <person name="Dockter R."/>
            <person name="Kennedy M."/>
            <person name="Grigoriev I.V."/>
            <person name="Spatafora J.W."/>
        </authorList>
    </citation>
    <scope>NUCLEOTIDE SEQUENCE [LARGE SCALE GENOMIC DNA]</scope>
    <source>
        <strain evidence="3 4">CBS 120377</strain>
    </source>
</reference>
<dbReference type="InParanoid" id="A0A132BBY6"/>
<sequence length="259" mass="28877">MSSFQLSTVTLRGCVLPASKRGPAIIMSAGFNMPKDAILPDIGKWFQEHGISCLLFDSQGIGSSDGEPRNDVDARQQAEHLHDAVTWFLEQPYVDDTKIALWGLCFGGNVSLAAAAFERRNFSKRVSAVIAVAPLIDSTGNPERRQPILELAMHDRVSRLAGEEPMYLPYVNEDGSVPNGLQMPADMMPALDRLGIPVENRISFDMSCPTKEQLQCFELMDEPKELDILKGKGHLDWVFGDVESILERQLDFLKRRLVF</sequence>
<proteinExistence type="inferred from homology"/>
<gene>
    <name evidence="3" type="ORF">LY89DRAFT_710799</name>
</gene>
<dbReference type="Proteomes" id="UP000070700">
    <property type="component" value="Unassembled WGS sequence"/>
</dbReference>
<keyword evidence="4" id="KW-1185">Reference proteome</keyword>
<evidence type="ECO:0000256" key="1">
    <source>
        <dbReference type="ARBA" id="ARBA00029464"/>
    </source>
</evidence>
<comment type="similarity">
    <text evidence="1">Belongs to the polyketide transferase af380 family.</text>
</comment>
<dbReference type="PANTHER" id="PTHR47751">
    <property type="entry name" value="SUPERFAMILY HYDROLASE, PUTATIVE (AFU_ORTHOLOGUE AFUA_2G16580)-RELATED"/>
    <property type="match status" value="1"/>
</dbReference>
<feature type="domain" description="AB hydrolase-1" evidence="2">
    <location>
        <begin position="46"/>
        <end position="138"/>
    </location>
</feature>
<dbReference type="PANTHER" id="PTHR47751:SF2">
    <property type="entry name" value="DLTD N-TERMINAL DOMAIN PROTEIN (AFU_ORTHOLOGUE AFUA_8G00380)-RELATED"/>
    <property type="match status" value="1"/>
</dbReference>
<dbReference type="InterPro" id="IPR051411">
    <property type="entry name" value="Polyketide_trans_af380"/>
</dbReference>
<dbReference type="KEGG" id="psco:LY89DRAFT_710799"/>
<dbReference type="EMBL" id="KQ947430">
    <property type="protein sequence ID" value="KUJ09891.1"/>
    <property type="molecule type" value="Genomic_DNA"/>
</dbReference>